<dbReference type="InterPro" id="IPR016605">
    <property type="entry name" value="Transptr_NO3_Nar2"/>
</dbReference>
<comment type="caution">
    <text evidence="2">The sequence shown here is derived from an EMBL/GenBank/DDBJ whole genome shotgun (WGS) entry which is preliminary data.</text>
</comment>
<keyword evidence="1" id="KW-1003">Cell membrane</keyword>
<dbReference type="GO" id="GO:0015112">
    <property type="term" value="F:nitrate transmembrane transporter activity"/>
    <property type="evidence" value="ECO:0007669"/>
    <property type="project" value="TreeGrafter"/>
</dbReference>
<keyword evidence="1" id="KW-1133">Transmembrane helix</keyword>
<dbReference type="GO" id="GO:0042128">
    <property type="term" value="P:nitrate assimilation"/>
    <property type="evidence" value="ECO:0007669"/>
    <property type="project" value="UniProtKB-UniRule"/>
</dbReference>
<protein>
    <recommendedName>
        <fullName evidence="1">High-affinity nitrate transporter</fullName>
    </recommendedName>
</protein>
<evidence type="ECO:0000256" key="1">
    <source>
        <dbReference type="PIRNR" id="PIRNR012939"/>
    </source>
</evidence>
<comment type="similarity">
    <text evidence="1">Belongs to the NAR2 family.</text>
</comment>
<dbReference type="PANTHER" id="PTHR34806">
    <property type="entry name" value="HIGH-AFFINITY NITRATE TRANSPORTER 3.2"/>
    <property type="match status" value="1"/>
</dbReference>
<dbReference type="AlphaFoldDB" id="A0A8X8ZKQ1"/>
<evidence type="ECO:0000313" key="3">
    <source>
        <dbReference type="Proteomes" id="UP000298416"/>
    </source>
</evidence>
<evidence type="ECO:0000313" key="2">
    <source>
        <dbReference type="EMBL" id="KAG6408872.1"/>
    </source>
</evidence>
<keyword evidence="1" id="KW-0534">Nitrate assimilation</keyword>
<organism evidence="2">
    <name type="scientific">Salvia splendens</name>
    <name type="common">Scarlet sage</name>
    <dbReference type="NCBI Taxonomy" id="180675"/>
    <lineage>
        <taxon>Eukaryota</taxon>
        <taxon>Viridiplantae</taxon>
        <taxon>Streptophyta</taxon>
        <taxon>Embryophyta</taxon>
        <taxon>Tracheophyta</taxon>
        <taxon>Spermatophyta</taxon>
        <taxon>Magnoliopsida</taxon>
        <taxon>eudicotyledons</taxon>
        <taxon>Gunneridae</taxon>
        <taxon>Pentapetalae</taxon>
        <taxon>asterids</taxon>
        <taxon>lamiids</taxon>
        <taxon>Lamiales</taxon>
        <taxon>Lamiaceae</taxon>
        <taxon>Nepetoideae</taxon>
        <taxon>Mentheae</taxon>
        <taxon>Salviinae</taxon>
        <taxon>Salvia</taxon>
        <taxon>Salvia subgen. Calosphace</taxon>
        <taxon>core Calosphace</taxon>
    </lineage>
</organism>
<reference evidence="2" key="2">
    <citation type="submission" date="2020-08" db="EMBL/GenBank/DDBJ databases">
        <title>Plant Genome Project.</title>
        <authorList>
            <person name="Zhang R.-G."/>
        </authorList>
    </citation>
    <scope>NUCLEOTIDE SEQUENCE</scope>
    <source>
        <strain evidence="2">Huo1</strain>
        <tissue evidence="2">Leaf</tissue>
    </source>
</reference>
<keyword evidence="3" id="KW-1185">Reference proteome</keyword>
<dbReference type="EMBL" id="PNBA02000011">
    <property type="protein sequence ID" value="KAG6408872.1"/>
    <property type="molecule type" value="Genomic_DNA"/>
</dbReference>
<comment type="function">
    <text evidence="1">Involved in nitrate transport.</text>
</comment>
<proteinExistence type="inferred from homology"/>
<dbReference type="Pfam" id="PF16974">
    <property type="entry name" value="NAR2"/>
    <property type="match status" value="1"/>
</dbReference>
<name>A0A8X8ZKQ1_SALSN</name>
<keyword evidence="1" id="KW-0472">Membrane</keyword>
<dbReference type="PROSITE" id="PS51257">
    <property type="entry name" value="PROKAR_LIPOPROTEIN"/>
    <property type="match status" value="1"/>
</dbReference>
<dbReference type="PANTHER" id="PTHR34806:SF1">
    <property type="entry name" value="HIGH-AFFINITY NITRATE TRANSPORTER 3.1"/>
    <property type="match status" value="1"/>
</dbReference>
<gene>
    <name evidence="2" type="ORF">SASPL_131898</name>
</gene>
<dbReference type="OrthoDB" id="2015470at2759"/>
<keyword evidence="1" id="KW-0812">Transmembrane</keyword>
<feature type="signal peptide" evidence="1">
    <location>
        <begin position="1"/>
        <end position="22"/>
    </location>
</feature>
<dbReference type="Proteomes" id="UP000298416">
    <property type="component" value="Unassembled WGS sequence"/>
</dbReference>
<sequence length="201" mass="21976">MAINRAIVATVLLSCLAASCYAITFSSLQRTLDLDASVKAGEVLKAGEGKITVSWKVNTTYPAGTESSYKTVKVQLCYAPVSQKDRGWRKTVDLLKKDKTCQHTIVERPYSASDNSVTYTVKRDVPTATYFIRAYVYNAAGEQVGYGQTTNAEKSANLFSVEAVTGRHVSLDIASVCFSAFSVVSLFGFFFMEKRKAKASN</sequence>
<accession>A0A8X8ZKQ1</accession>
<keyword evidence="1" id="KW-0732">Signal</keyword>
<feature type="transmembrane region" description="Helical" evidence="1">
    <location>
        <begin position="173"/>
        <end position="192"/>
    </location>
</feature>
<dbReference type="PIRSF" id="PIRSF012939">
    <property type="entry name" value="Transpt_NO3_Nar2"/>
    <property type="match status" value="1"/>
</dbReference>
<dbReference type="GO" id="GO:0010167">
    <property type="term" value="P:response to nitrate"/>
    <property type="evidence" value="ECO:0007669"/>
    <property type="project" value="UniProtKB-UniRule"/>
</dbReference>
<reference evidence="2" key="1">
    <citation type="submission" date="2018-01" db="EMBL/GenBank/DDBJ databases">
        <authorList>
            <person name="Mao J.F."/>
        </authorList>
    </citation>
    <scope>NUCLEOTIDE SEQUENCE</scope>
    <source>
        <strain evidence="2">Huo1</strain>
        <tissue evidence="2">Leaf</tissue>
    </source>
</reference>
<feature type="chain" id="PRO_5036522798" description="High-affinity nitrate transporter" evidence="1">
    <location>
        <begin position="23"/>
        <end position="201"/>
    </location>
</feature>
<dbReference type="GO" id="GO:0005886">
    <property type="term" value="C:plasma membrane"/>
    <property type="evidence" value="ECO:0007669"/>
    <property type="project" value="UniProtKB-UniRule"/>
</dbReference>